<gene>
    <name evidence="3" type="ORF">J5N97_011566</name>
</gene>
<evidence type="ECO:0000256" key="2">
    <source>
        <dbReference type="SAM" id="SignalP"/>
    </source>
</evidence>
<feature type="chain" id="PRO_5038693108" evidence="2">
    <location>
        <begin position="25"/>
        <end position="103"/>
    </location>
</feature>
<evidence type="ECO:0000313" key="3">
    <source>
        <dbReference type="EMBL" id="KAJ0983311.1"/>
    </source>
</evidence>
<dbReference type="EMBL" id="JAGGNH010000002">
    <property type="protein sequence ID" value="KAJ0983311.1"/>
    <property type="molecule type" value="Genomic_DNA"/>
</dbReference>
<comment type="caution">
    <text evidence="3">The sequence shown here is derived from an EMBL/GenBank/DDBJ whole genome shotgun (WGS) entry which is preliminary data.</text>
</comment>
<organism evidence="3 4">
    <name type="scientific">Dioscorea zingiberensis</name>
    <dbReference type="NCBI Taxonomy" id="325984"/>
    <lineage>
        <taxon>Eukaryota</taxon>
        <taxon>Viridiplantae</taxon>
        <taxon>Streptophyta</taxon>
        <taxon>Embryophyta</taxon>
        <taxon>Tracheophyta</taxon>
        <taxon>Spermatophyta</taxon>
        <taxon>Magnoliopsida</taxon>
        <taxon>Liliopsida</taxon>
        <taxon>Dioscoreales</taxon>
        <taxon>Dioscoreaceae</taxon>
        <taxon>Dioscorea</taxon>
    </lineage>
</organism>
<reference evidence="3" key="1">
    <citation type="submission" date="2021-03" db="EMBL/GenBank/DDBJ databases">
        <authorList>
            <person name="Li Z."/>
            <person name="Yang C."/>
        </authorList>
    </citation>
    <scope>NUCLEOTIDE SEQUENCE</scope>
    <source>
        <strain evidence="3">Dzin_1.0</strain>
        <tissue evidence="3">Leaf</tissue>
    </source>
</reference>
<name>A0A9D5HNV3_9LILI</name>
<dbReference type="OrthoDB" id="1726659at2759"/>
<dbReference type="AlphaFoldDB" id="A0A9D5HNV3"/>
<keyword evidence="1" id="KW-1133">Transmembrane helix</keyword>
<keyword evidence="4" id="KW-1185">Reference proteome</keyword>
<accession>A0A9D5HNV3</accession>
<evidence type="ECO:0000313" key="4">
    <source>
        <dbReference type="Proteomes" id="UP001085076"/>
    </source>
</evidence>
<dbReference type="Proteomes" id="UP001085076">
    <property type="component" value="Miscellaneous, Linkage group lg02"/>
</dbReference>
<feature type="signal peptide" evidence="2">
    <location>
        <begin position="1"/>
        <end position="24"/>
    </location>
</feature>
<proteinExistence type="predicted"/>
<protein>
    <submittedName>
        <fullName evidence="3">Uncharacterized protein</fullName>
    </submittedName>
</protein>
<keyword evidence="2" id="KW-0732">Signal</keyword>
<reference evidence="3" key="2">
    <citation type="journal article" date="2022" name="Hortic Res">
        <title>The genome of Dioscorea zingiberensis sheds light on the biosynthesis, origin and evolution of the medicinally important diosgenin saponins.</title>
        <authorList>
            <person name="Li Y."/>
            <person name="Tan C."/>
            <person name="Li Z."/>
            <person name="Guo J."/>
            <person name="Li S."/>
            <person name="Chen X."/>
            <person name="Wang C."/>
            <person name="Dai X."/>
            <person name="Yang H."/>
            <person name="Song W."/>
            <person name="Hou L."/>
            <person name="Xu J."/>
            <person name="Tong Z."/>
            <person name="Xu A."/>
            <person name="Yuan X."/>
            <person name="Wang W."/>
            <person name="Yang Q."/>
            <person name="Chen L."/>
            <person name="Sun Z."/>
            <person name="Wang K."/>
            <person name="Pan B."/>
            <person name="Chen J."/>
            <person name="Bao Y."/>
            <person name="Liu F."/>
            <person name="Qi X."/>
            <person name="Gang D.R."/>
            <person name="Wen J."/>
            <person name="Li J."/>
        </authorList>
    </citation>
    <scope>NUCLEOTIDE SEQUENCE</scope>
    <source>
        <strain evidence="3">Dzin_1.0</strain>
    </source>
</reference>
<feature type="transmembrane region" description="Helical" evidence="1">
    <location>
        <begin position="57"/>
        <end position="77"/>
    </location>
</feature>
<sequence>MMRMARIGGLLVCILILAMDIVAGILGNRAAGGSEQGMAPQGLVLVQCVDNQFMRPIVWVLAAAVLLAIAHATANLLGGCTCICSKEEFDRIIGNRQEWLQEP</sequence>
<evidence type="ECO:0000256" key="1">
    <source>
        <dbReference type="SAM" id="Phobius"/>
    </source>
</evidence>
<keyword evidence="1" id="KW-0472">Membrane</keyword>
<keyword evidence="1" id="KW-0812">Transmembrane</keyword>